<proteinExistence type="predicted"/>
<accession>A0A0V1HTE7</accession>
<evidence type="ECO:0000313" key="2">
    <source>
        <dbReference type="Proteomes" id="UP000055024"/>
    </source>
</evidence>
<dbReference type="AlphaFoldDB" id="A0A0V1HTE7"/>
<evidence type="ECO:0008006" key="3">
    <source>
        <dbReference type="Google" id="ProtNLM"/>
    </source>
</evidence>
<comment type="caution">
    <text evidence="1">The sequence shown here is derived from an EMBL/GenBank/DDBJ whole genome shotgun (WGS) entry which is preliminary data.</text>
</comment>
<keyword evidence="2" id="KW-1185">Reference proteome</keyword>
<reference evidence="1 2" key="1">
    <citation type="submission" date="2015-01" db="EMBL/GenBank/DDBJ databases">
        <title>Evolution of Trichinella species and genotypes.</title>
        <authorList>
            <person name="Korhonen P.K."/>
            <person name="Edoardo P."/>
            <person name="Giuseppe L.R."/>
            <person name="Gasser R.B."/>
        </authorList>
    </citation>
    <scope>NUCLEOTIDE SEQUENCE [LARGE SCALE GENOMIC DNA]</scope>
    <source>
        <strain evidence="1">ISS1029</strain>
    </source>
</reference>
<gene>
    <name evidence="1" type="ORF">T11_3288</name>
</gene>
<dbReference type="Pfam" id="PF05380">
    <property type="entry name" value="Peptidase_A17"/>
    <property type="match status" value="1"/>
</dbReference>
<organism evidence="1 2">
    <name type="scientific">Trichinella zimbabwensis</name>
    <dbReference type="NCBI Taxonomy" id="268475"/>
    <lineage>
        <taxon>Eukaryota</taxon>
        <taxon>Metazoa</taxon>
        <taxon>Ecdysozoa</taxon>
        <taxon>Nematoda</taxon>
        <taxon>Enoplea</taxon>
        <taxon>Dorylaimia</taxon>
        <taxon>Trichinellida</taxon>
        <taxon>Trichinellidae</taxon>
        <taxon>Trichinella</taxon>
    </lineage>
</organism>
<evidence type="ECO:0000313" key="1">
    <source>
        <dbReference type="EMBL" id="KRZ14046.1"/>
    </source>
</evidence>
<protein>
    <recommendedName>
        <fullName evidence="3">Reverse transcriptase/retrotransposon-derived protein RNase H-like domain-containing protein</fullName>
    </recommendedName>
</protein>
<dbReference type="Proteomes" id="UP000055024">
    <property type="component" value="Unassembled WGS sequence"/>
</dbReference>
<dbReference type="InterPro" id="IPR008042">
    <property type="entry name" value="Retrotrans_Pao"/>
</dbReference>
<dbReference type="OrthoDB" id="5876180at2759"/>
<dbReference type="EMBL" id="JYDP01000027">
    <property type="protein sequence ID" value="KRZ14046.1"/>
    <property type="molecule type" value="Genomic_DNA"/>
</dbReference>
<name>A0A0V1HTE7_9BILA</name>
<sequence>MSDEFTFASLNIDLRAKMLFYKLWQAGPLPYGIAQDWANWNRETKSLWNIRIPRWLILFPIKEASSVELHVSGDASKWAYGAMVYVKTVSEYKKTVMFVISKS</sequence>